<name>A0A2T1C1G1_9CYAN</name>
<evidence type="ECO:0000313" key="1">
    <source>
        <dbReference type="EMBL" id="PSB02110.1"/>
    </source>
</evidence>
<protein>
    <submittedName>
        <fullName evidence="1">Uncharacterized protein</fullName>
    </submittedName>
</protein>
<proteinExistence type="predicted"/>
<dbReference type="EMBL" id="PVWJ01000073">
    <property type="protein sequence ID" value="PSB02110.1"/>
    <property type="molecule type" value="Genomic_DNA"/>
</dbReference>
<organism evidence="1 2">
    <name type="scientific">Merismopedia glauca CCAP 1448/3</name>
    <dbReference type="NCBI Taxonomy" id="1296344"/>
    <lineage>
        <taxon>Bacteria</taxon>
        <taxon>Bacillati</taxon>
        <taxon>Cyanobacteriota</taxon>
        <taxon>Cyanophyceae</taxon>
        <taxon>Synechococcales</taxon>
        <taxon>Merismopediaceae</taxon>
        <taxon>Merismopedia</taxon>
    </lineage>
</organism>
<sequence>MPTIITTTGTSLLTLWSRVRQQQELAEIVAEAPASETTNSSDKISSLLQEVKHHYPKNTGKFAQTMASLSVVESVMGEPFANPTLKRVKHVGEDGLMKVIWGDYDKAVNIIIQTTGKGKAQTLKVASLIHSLLEK</sequence>
<accession>A0A2T1C1G1</accession>
<gene>
    <name evidence="1" type="ORF">C7B64_14900</name>
</gene>
<evidence type="ECO:0000313" key="2">
    <source>
        <dbReference type="Proteomes" id="UP000238762"/>
    </source>
</evidence>
<dbReference type="RefSeq" id="WP_106289451.1">
    <property type="nucleotide sequence ID" value="NZ_CAWNTC010000099.1"/>
</dbReference>
<reference evidence="1 2" key="2">
    <citation type="submission" date="2018-03" db="EMBL/GenBank/DDBJ databases">
        <title>The ancient ancestry and fast evolution of plastids.</title>
        <authorList>
            <person name="Moore K.R."/>
            <person name="Magnabosco C."/>
            <person name="Momper L."/>
            <person name="Gold D.A."/>
            <person name="Bosak T."/>
            <person name="Fournier G.P."/>
        </authorList>
    </citation>
    <scope>NUCLEOTIDE SEQUENCE [LARGE SCALE GENOMIC DNA]</scope>
    <source>
        <strain evidence="1 2">CCAP 1448/3</strain>
    </source>
</reference>
<reference evidence="1 2" key="1">
    <citation type="submission" date="2018-02" db="EMBL/GenBank/DDBJ databases">
        <authorList>
            <person name="Cohen D.B."/>
            <person name="Kent A.D."/>
        </authorList>
    </citation>
    <scope>NUCLEOTIDE SEQUENCE [LARGE SCALE GENOMIC DNA]</scope>
    <source>
        <strain evidence="1 2">CCAP 1448/3</strain>
    </source>
</reference>
<comment type="caution">
    <text evidence="1">The sequence shown here is derived from an EMBL/GenBank/DDBJ whole genome shotgun (WGS) entry which is preliminary data.</text>
</comment>
<dbReference type="OrthoDB" id="5491048at2"/>
<dbReference type="AlphaFoldDB" id="A0A2T1C1G1"/>
<dbReference type="Proteomes" id="UP000238762">
    <property type="component" value="Unassembled WGS sequence"/>
</dbReference>
<keyword evidence="2" id="KW-1185">Reference proteome</keyword>